<sequence>MLTVTEHRFDKNIESNYYIQWSGLNAKVNQRLTKRFTTISRGVCTIHSKII</sequence>
<keyword evidence="2" id="KW-1185">Reference proteome</keyword>
<reference evidence="1" key="2">
    <citation type="submission" date="2020-06" db="EMBL/GenBank/DDBJ databases">
        <title>Helianthus annuus Genome sequencing and assembly Release 2.</title>
        <authorList>
            <person name="Gouzy J."/>
            <person name="Langlade N."/>
            <person name="Munos S."/>
        </authorList>
    </citation>
    <scope>NUCLEOTIDE SEQUENCE</scope>
    <source>
        <tissue evidence="1">Leaves</tissue>
    </source>
</reference>
<dbReference type="AlphaFoldDB" id="A0A9K3HKZ4"/>
<proteinExistence type="predicted"/>
<gene>
    <name evidence="1" type="ORF">HanXRQr2_Chr11g0469691</name>
</gene>
<name>A0A9K3HKZ4_HELAN</name>
<reference evidence="1" key="1">
    <citation type="journal article" date="2017" name="Nature">
        <title>The sunflower genome provides insights into oil metabolism, flowering and Asterid evolution.</title>
        <authorList>
            <person name="Badouin H."/>
            <person name="Gouzy J."/>
            <person name="Grassa C.J."/>
            <person name="Murat F."/>
            <person name="Staton S.E."/>
            <person name="Cottret L."/>
            <person name="Lelandais-Briere C."/>
            <person name="Owens G.L."/>
            <person name="Carrere S."/>
            <person name="Mayjonade B."/>
            <person name="Legrand L."/>
            <person name="Gill N."/>
            <person name="Kane N.C."/>
            <person name="Bowers J.E."/>
            <person name="Hubner S."/>
            <person name="Bellec A."/>
            <person name="Berard A."/>
            <person name="Berges H."/>
            <person name="Blanchet N."/>
            <person name="Boniface M.C."/>
            <person name="Brunel D."/>
            <person name="Catrice O."/>
            <person name="Chaidir N."/>
            <person name="Claudel C."/>
            <person name="Donnadieu C."/>
            <person name="Faraut T."/>
            <person name="Fievet G."/>
            <person name="Helmstetter N."/>
            <person name="King M."/>
            <person name="Knapp S.J."/>
            <person name="Lai Z."/>
            <person name="Le Paslier M.C."/>
            <person name="Lippi Y."/>
            <person name="Lorenzon L."/>
            <person name="Mandel J.R."/>
            <person name="Marage G."/>
            <person name="Marchand G."/>
            <person name="Marquand E."/>
            <person name="Bret-Mestries E."/>
            <person name="Morien E."/>
            <person name="Nambeesan S."/>
            <person name="Nguyen T."/>
            <person name="Pegot-Espagnet P."/>
            <person name="Pouilly N."/>
            <person name="Raftis F."/>
            <person name="Sallet E."/>
            <person name="Schiex T."/>
            <person name="Thomas J."/>
            <person name="Vandecasteele C."/>
            <person name="Vares D."/>
            <person name="Vear F."/>
            <person name="Vautrin S."/>
            <person name="Crespi M."/>
            <person name="Mangin B."/>
            <person name="Burke J.M."/>
            <person name="Salse J."/>
            <person name="Munos S."/>
            <person name="Vincourt P."/>
            <person name="Rieseberg L.H."/>
            <person name="Langlade N.B."/>
        </authorList>
    </citation>
    <scope>NUCLEOTIDE SEQUENCE</scope>
    <source>
        <tissue evidence="1">Leaves</tissue>
    </source>
</reference>
<dbReference type="EMBL" id="MNCJ02000326">
    <property type="protein sequence ID" value="KAF5780237.1"/>
    <property type="molecule type" value="Genomic_DNA"/>
</dbReference>
<evidence type="ECO:0000313" key="1">
    <source>
        <dbReference type="EMBL" id="KAF5780237.1"/>
    </source>
</evidence>
<evidence type="ECO:0000313" key="2">
    <source>
        <dbReference type="Proteomes" id="UP000215914"/>
    </source>
</evidence>
<dbReference type="Proteomes" id="UP000215914">
    <property type="component" value="Unassembled WGS sequence"/>
</dbReference>
<comment type="caution">
    <text evidence="1">The sequence shown here is derived from an EMBL/GenBank/DDBJ whole genome shotgun (WGS) entry which is preliminary data.</text>
</comment>
<organism evidence="1 2">
    <name type="scientific">Helianthus annuus</name>
    <name type="common">Common sunflower</name>
    <dbReference type="NCBI Taxonomy" id="4232"/>
    <lineage>
        <taxon>Eukaryota</taxon>
        <taxon>Viridiplantae</taxon>
        <taxon>Streptophyta</taxon>
        <taxon>Embryophyta</taxon>
        <taxon>Tracheophyta</taxon>
        <taxon>Spermatophyta</taxon>
        <taxon>Magnoliopsida</taxon>
        <taxon>eudicotyledons</taxon>
        <taxon>Gunneridae</taxon>
        <taxon>Pentapetalae</taxon>
        <taxon>asterids</taxon>
        <taxon>campanulids</taxon>
        <taxon>Asterales</taxon>
        <taxon>Asteraceae</taxon>
        <taxon>Asteroideae</taxon>
        <taxon>Heliantheae alliance</taxon>
        <taxon>Heliantheae</taxon>
        <taxon>Helianthus</taxon>
    </lineage>
</organism>
<dbReference type="Gramene" id="mRNA:HanXRQr2_Chr11g0469691">
    <property type="protein sequence ID" value="CDS:HanXRQr2_Chr11g0469691.1"/>
    <property type="gene ID" value="HanXRQr2_Chr11g0469691"/>
</dbReference>
<protein>
    <submittedName>
        <fullName evidence="1">Uncharacterized protein</fullName>
    </submittedName>
</protein>
<accession>A0A9K3HKZ4</accession>